<evidence type="ECO:0000313" key="3">
    <source>
        <dbReference type="EMBL" id="PEN14207.1"/>
    </source>
</evidence>
<feature type="region of interest" description="Disordered" evidence="2">
    <location>
        <begin position="82"/>
        <end position="117"/>
    </location>
</feature>
<dbReference type="Pfam" id="PF05597">
    <property type="entry name" value="Phasin"/>
    <property type="match status" value="1"/>
</dbReference>
<dbReference type="Proteomes" id="UP000220102">
    <property type="component" value="Unassembled WGS sequence"/>
</dbReference>
<evidence type="ECO:0000256" key="1">
    <source>
        <dbReference type="SAM" id="Coils"/>
    </source>
</evidence>
<evidence type="ECO:0000313" key="4">
    <source>
        <dbReference type="Proteomes" id="UP000220102"/>
    </source>
</evidence>
<dbReference type="OrthoDB" id="8858565at2"/>
<feature type="region of interest" description="Disordered" evidence="2">
    <location>
        <begin position="1"/>
        <end position="39"/>
    </location>
</feature>
<dbReference type="InterPro" id="IPR008769">
    <property type="entry name" value="PhaF_PhaI"/>
</dbReference>
<gene>
    <name evidence="3" type="ORF">CRI94_03985</name>
</gene>
<name>A0A2A8D076_9BACT</name>
<reference evidence="3 4" key="1">
    <citation type="submission" date="2017-10" db="EMBL/GenBank/DDBJ databases">
        <title>Draft genome of Longibacter Salinarum.</title>
        <authorList>
            <person name="Goh K.M."/>
            <person name="Shamsir M.S."/>
            <person name="Lim S.W."/>
        </authorList>
    </citation>
    <scope>NUCLEOTIDE SEQUENCE [LARGE SCALE GENOMIC DNA]</scope>
    <source>
        <strain evidence="3 4">KCTC 52045</strain>
    </source>
</reference>
<dbReference type="EMBL" id="PDEQ01000002">
    <property type="protein sequence ID" value="PEN14207.1"/>
    <property type="molecule type" value="Genomic_DNA"/>
</dbReference>
<feature type="coiled-coil region" evidence="1">
    <location>
        <begin position="135"/>
        <end position="162"/>
    </location>
</feature>
<evidence type="ECO:0008006" key="5">
    <source>
        <dbReference type="Google" id="ProtNLM"/>
    </source>
</evidence>
<sequence>MSDDSSPNINITRGSRSRRRKSSANGSSKSSSSSGTSVNFSDVATAAATGVRNAWLAGLGALSYAETVSAQVFDSLVQEGKTWERSRRETQEAVKRKVDELRRGGEQAAESAQEQVRDEVGDALNRMGVPTQTEMETLRSQVDDLNDKIDRLTKALEEKQKADDA</sequence>
<dbReference type="PANTHER" id="PTHR38664">
    <property type="entry name" value="SLR0058 PROTEIN"/>
    <property type="match status" value="1"/>
</dbReference>
<feature type="compositionally biased region" description="Basic and acidic residues" evidence="2">
    <location>
        <begin position="82"/>
        <end position="105"/>
    </location>
</feature>
<accession>A0A2A8D076</accession>
<organism evidence="3 4">
    <name type="scientific">Longibacter salinarum</name>
    <dbReference type="NCBI Taxonomy" id="1850348"/>
    <lineage>
        <taxon>Bacteria</taxon>
        <taxon>Pseudomonadati</taxon>
        <taxon>Rhodothermota</taxon>
        <taxon>Rhodothermia</taxon>
        <taxon>Rhodothermales</taxon>
        <taxon>Salisaetaceae</taxon>
        <taxon>Longibacter</taxon>
    </lineage>
</organism>
<protein>
    <recommendedName>
        <fullName evidence="5">Poly(Hydroxyalkanoate) granule-associated protein</fullName>
    </recommendedName>
</protein>
<keyword evidence="4" id="KW-1185">Reference proteome</keyword>
<proteinExistence type="predicted"/>
<dbReference type="PANTHER" id="PTHR38664:SF1">
    <property type="entry name" value="SLR0058 PROTEIN"/>
    <property type="match status" value="1"/>
</dbReference>
<evidence type="ECO:0000256" key="2">
    <source>
        <dbReference type="SAM" id="MobiDB-lite"/>
    </source>
</evidence>
<keyword evidence="1" id="KW-0175">Coiled coil</keyword>
<dbReference type="AlphaFoldDB" id="A0A2A8D076"/>
<feature type="compositionally biased region" description="Low complexity" evidence="2">
    <location>
        <begin position="23"/>
        <end position="37"/>
    </location>
</feature>
<dbReference type="RefSeq" id="WP_098074386.1">
    <property type="nucleotide sequence ID" value="NZ_PDEQ01000002.1"/>
</dbReference>
<feature type="compositionally biased region" description="Polar residues" evidence="2">
    <location>
        <begin position="1"/>
        <end position="11"/>
    </location>
</feature>
<comment type="caution">
    <text evidence="3">The sequence shown here is derived from an EMBL/GenBank/DDBJ whole genome shotgun (WGS) entry which is preliminary data.</text>
</comment>